<dbReference type="SUPFAM" id="SSF48371">
    <property type="entry name" value="ARM repeat"/>
    <property type="match status" value="1"/>
</dbReference>
<sequence length="327" mass="34749">MHRGRMQAPPARQAIWPPPGPMILAERLKELQDKNVSVRRNAAIALGEMGPRAAEAVLRLIKALKDQDADVRTAAAEALGKIAPAAAKAVPQLIKALDDKDRSLRRNAAVALWRINPAALPWESLIPPLARVDALEPTHDILLMLVLSHGPNSEDSMDPRVATAVQEAVRYSLDEDVLRSAVKVLPASLRTSHPGTVKLRGLVQRALLKVPIAAVECKLHELLESGPAHHLHDAAEQDRSLPDSSEVSFKVTLSSSGNPVTDKALLAEMAGHLPPKTSSAGQSEAPEEAPAAATSAAGTAISDGVHVEVCRATRPRCSSEVEAGIGR</sequence>
<feature type="region of interest" description="Disordered" evidence="3">
    <location>
        <begin position="273"/>
        <end position="297"/>
    </location>
</feature>
<feature type="compositionally biased region" description="Low complexity" evidence="3">
    <location>
        <begin position="278"/>
        <end position="297"/>
    </location>
</feature>
<evidence type="ECO:0000313" key="4">
    <source>
        <dbReference type="EMBL" id="CAE7760565.1"/>
    </source>
</evidence>
<dbReference type="AlphaFoldDB" id="A0A812Y093"/>
<dbReference type="SMART" id="SM00567">
    <property type="entry name" value="EZ_HEAT"/>
    <property type="match status" value="2"/>
</dbReference>
<keyword evidence="5" id="KW-1185">Reference proteome</keyword>
<accession>A0A812Y093</accession>
<organism evidence="4 5">
    <name type="scientific">Symbiodinium pilosum</name>
    <name type="common">Dinoflagellate</name>
    <dbReference type="NCBI Taxonomy" id="2952"/>
    <lineage>
        <taxon>Eukaryota</taxon>
        <taxon>Sar</taxon>
        <taxon>Alveolata</taxon>
        <taxon>Dinophyceae</taxon>
        <taxon>Suessiales</taxon>
        <taxon>Symbiodiniaceae</taxon>
        <taxon>Symbiodinium</taxon>
    </lineage>
</organism>
<comment type="function">
    <text evidence="1">Catalyzes the hydroxylation of the N(6)-(4-aminobutyl)-L-lysine intermediate produced by deoxyhypusine synthase/DHPS on a critical lysine of the eukaryotic translation initiation factor 5A/eIF-5A. This is the second step of the post-translational modification of that lysine into an unusual amino acid residue named hypusine. Hypusination is unique to mature eIF-5A factor and is essential for its function.</text>
</comment>
<evidence type="ECO:0000313" key="5">
    <source>
        <dbReference type="Proteomes" id="UP000649617"/>
    </source>
</evidence>
<dbReference type="InterPro" id="IPR004155">
    <property type="entry name" value="PBS_lyase_HEAT"/>
</dbReference>
<dbReference type="PANTHER" id="PTHR12697:SF5">
    <property type="entry name" value="DEOXYHYPUSINE HYDROXYLASE"/>
    <property type="match status" value="1"/>
</dbReference>
<dbReference type="InterPro" id="IPR021133">
    <property type="entry name" value="HEAT_type_2"/>
</dbReference>
<name>A0A812Y093_SYMPI</name>
<reference evidence="4" key="1">
    <citation type="submission" date="2021-02" db="EMBL/GenBank/DDBJ databases">
        <authorList>
            <person name="Dougan E. K."/>
            <person name="Rhodes N."/>
            <person name="Thang M."/>
            <person name="Chan C."/>
        </authorList>
    </citation>
    <scope>NUCLEOTIDE SEQUENCE</scope>
</reference>
<dbReference type="InterPro" id="IPR016024">
    <property type="entry name" value="ARM-type_fold"/>
</dbReference>
<dbReference type="InterPro" id="IPR011989">
    <property type="entry name" value="ARM-like"/>
</dbReference>
<protein>
    <recommendedName>
        <fullName evidence="6">HEAT repeat domain-containing protein</fullName>
    </recommendedName>
</protein>
<evidence type="ECO:0000256" key="1">
    <source>
        <dbReference type="ARBA" id="ARBA00045876"/>
    </source>
</evidence>
<dbReference type="EMBL" id="CAJNIZ010047003">
    <property type="protein sequence ID" value="CAE7760565.1"/>
    <property type="molecule type" value="Genomic_DNA"/>
</dbReference>
<dbReference type="Gene3D" id="1.25.10.10">
    <property type="entry name" value="Leucine-rich Repeat Variant"/>
    <property type="match status" value="1"/>
</dbReference>
<comment type="caution">
    <text evidence="4">The sequence shown here is derived from an EMBL/GenBank/DDBJ whole genome shotgun (WGS) entry which is preliminary data.</text>
</comment>
<gene>
    <name evidence="4" type="ORF">SPIL2461_LOCUS22181</name>
</gene>
<evidence type="ECO:0000256" key="2">
    <source>
        <dbReference type="PROSITE-ProRule" id="PRU00103"/>
    </source>
</evidence>
<dbReference type="GO" id="GO:0016491">
    <property type="term" value="F:oxidoreductase activity"/>
    <property type="evidence" value="ECO:0007669"/>
    <property type="project" value="TreeGrafter"/>
</dbReference>
<feature type="repeat" description="HEAT" evidence="2">
    <location>
        <begin position="56"/>
        <end position="90"/>
    </location>
</feature>
<evidence type="ECO:0008006" key="6">
    <source>
        <dbReference type="Google" id="ProtNLM"/>
    </source>
</evidence>
<evidence type="ECO:0000256" key="3">
    <source>
        <dbReference type="SAM" id="MobiDB-lite"/>
    </source>
</evidence>
<dbReference type="Proteomes" id="UP000649617">
    <property type="component" value="Unassembled WGS sequence"/>
</dbReference>
<dbReference type="PROSITE" id="PS50077">
    <property type="entry name" value="HEAT_REPEAT"/>
    <property type="match status" value="1"/>
</dbReference>
<dbReference type="PANTHER" id="PTHR12697">
    <property type="entry name" value="PBS LYASE HEAT-LIKE PROTEIN"/>
    <property type="match status" value="1"/>
</dbReference>
<dbReference type="Pfam" id="PF13646">
    <property type="entry name" value="HEAT_2"/>
    <property type="match status" value="1"/>
</dbReference>
<proteinExistence type="predicted"/>